<feature type="region of interest" description="Disordered" evidence="2">
    <location>
        <begin position="1254"/>
        <end position="1418"/>
    </location>
</feature>
<feature type="region of interest" description="Disordered" evidence="2">
    <location>
        <begin position="450"/>
        <end position="834"/>
    </location>
</feature>
<evidence type="ECO:0000256" key="1">
    <source>
        <dbReference type="SAM" id="Coils"/>
    </source>
</evidence>
<feature type="coiled-coil region" evidence="1">
    <location>
        <begin position="280"/>
        <end position="307"/>
    </location>
</feature>
<accession>A0A8J5XEL3</accession>
<name>A0A8J5XEL3_DIALT</name>
<dbReference type="EMBL" id="JAGTXO010000010">
    <property type="protein sequence ID" value="KAG8465528.1"/>
    <property type="molecule type" value="Genomic_DNA"/>
</dbReference>
<feature type="region of interest" description="Disordered" evidence="2">
    <location>
        <begin position="1446"/>
        <end position="1509"/>
    </location>
</feature>
<dbReference type="OrthoDB" id="10680241at2759"/>
<feature type="region of interest" description="Disordered" evidence="2">
    <location>
        <begin position="1633"/>
        <end position="1676"/>
    </location>
</feature>
<feature type="compositionally biased region" description="Low complexity" evidence="2">
    <location>
        <begin position="2421"/>
        <end position="2451"/>
    </location>
</feature>
<keyword evidence="4" id="KW-1185">Reference proteome</keyword>
<feature type="compositionally biased region" description="Low complexity" evidence="2">
    <location>
        <begin position="1285"/>
        <end position="1306"/>
    </location>
</feature>
<feature type="compositionally biased region" description="Gly residues" evidence="2">
    <location>
        <begin position="896"/>
        <end position="909"/>
    </location>
</feature>
<sequence length="2515" mass="257535">MPPGGRPAPALLGLADAIDATRSAEMHDMQRREQLAVIEAAEANGQVRSIQGDIHKWRQRVDALLVEYEEEDALESTHWRMRLPNIDKRDLLATQRGHVTHELEQWERNRARLVHTIHAHEQRGALPPIGSRGGGANTDDAPLTDDDRRALSDRMSIPLIAEEEARDARLLDATRSQLAALAQVRRQKAEEFSEAHLSVLANFRRTLAALDAEARRVALALALGDGVMSLFFDDPDGALAAARGGTSPRDVAKVYAARPAVEGAQFFRVARVLDGARTVHAATRAKLRALEIEVASAREAARTARTVLVAQRAARLPLAGADADADVGHAAGVHVSCQTLSAAEAAFEFGSSADAQSAASDTRRAARGAEEEATALREQLAQVRADHVAELGAARRAADALSTRVGDTDAELGEARRMLQRAAGALRLRGGTALASEAALADALDRLEREQREGEAKSSLDGARRAVRASEAEARADADKAHADTAEARANADKARASEAEARADADKARASEAEARADADKAHADTDKARADADKARASEAEARADADKARADADKAHASEAEARADADKARADADKARADAVEARTDADKARASEAEARADADKAHADAVEARADADKARGDAVEARADAAKARADATAVGARAGADKAHASEAEARADADKARASEAEARADADKGHADAVEARADADKARASEAEARADADKARADAFEARADADKAHADAVEARADADKARADAAEARADADKAHADAVEARADADKARGDAFEARADSDKAHADAVEARTDADKARADAVEARADADKARADAVEARADADKARASEAEARADADKARADAVEARLRRIDAVAREDKATMTTTTLPHAQPAAAPAAVCAATTQHDPAGLGANNTPFVVGGSDGGAGGGTGDGAGAPARIVVDDTSPPPPLRPPVPPARPAAPAPTLSAPAPAPALVPAPPPPGPALVPAPPPPGPALVPAPPPPGPALAPAPLPPPPPSAPPSVADQIDSVRALLAARAAGRLGVRDGARLEKVLREFRVQARASTPAPSAAQPPPSAGAACASVACQTHTVALTLDSSAQSTVVVPPGAPKDVQASSKVSTLLLKRVELEGLIRTTVGVLSAAPPAGSGGGGGGQPPAAASADDAGVGIEQPEAAAKNAQGSQASAHSEAHASAHAPAMPETSTPAHAGAVAAQPGAANLADARGTARGRRSTRRGDGGRDKGGDGHASQVAIEDALLAGLSEAETKLLLRSLLSSGKASHSADAAGVTAAPRPRARARTRGRRREQAPAAAGAARGGRTSVSATTVVTESDEPVAHGARTPAAASARRGSAVRQQCGKSAAAGDNAAAREGAGAGTTLPSNMAQTEGEHGGAAVAETVARDDGADGDDDEHNDEDEDSLTSADDVADGRAGGAPSTRHAVGSNADMTVIDQLTLAVWRKVHRVAPTRAHAGGGAGVDSSDVSGSDSGSADSGADGDGDGDDGDDGDGEGRRARGTDATNGGLQGSSARRPASHLSLRATRRLLHAPGADGVNSGASMAEGTELAHTAAAADVAVAIDDDAGAQPMGESVMAVAAQAGSDGTGPPAACHAALAPASAAATHPADARTVRTRSASRATAAADSSPVSCARGAASMRSESVVGSPARLTSATGSVLPSRRPSVACASNGGGGSGGSGGSDVLRPAAPIRRVNSVGEVVLELATEALPTAVVELLSATVQTGAEREEAVRQAAHADPQLLQHLLQQLSELNGDLSTTVTAVCTEDANGEDEHTTQRPPDASGEPALGAAPAADAADVATSCGGSDGAPAARGGDDASLVLSLRLRAEQLELELRSTHAQVRTLDALLAAQTAETHEAYRRLKGRYNRQKATAAALLEVELLSRSVHAAERGEKLTVSTETHDTDDEAAAQEAIRQDMLLREASYAFMSAGRRRSSVGAAHGAAGDGAESVSAVALSQLGVRLAVAEAELAGETEKARHALTRLSAVEADVLVAKRSAALDGEARKVAERRARELDERLAETSARADRAEAELGQLCNVASQVARLQAVISEHDERRARSRAADAQTEPDDALALVRAQLDAARRERDASDAHLAVAVLAAAAAVEHEWAAAAPAPAGSARSAVRAFVSVVSPLLPELRTDDAEWGELMVASSGAHKAGAGAKPDSTAWERARAGAAEPPAADGGADGALVEELLRRTARAIAATRTEQMASRLAIGAMTRAVEDALVPLLPEREVAQALERAAGDGARNESPAHAEIVRVGAAQLQRLSTELLTAERRLATLLLAARDAHRRHVELGGASEASREAHVSEVRRVLVALRAEPAKGDGGNAGGAEPFLARQRESLMLSLARWEAKQGEIELRARAMWEVHARTVASMRHDGRSLEREANASFALEEKRRGAARRAAPAPGHARSPPERDSPPPPPHWPHQLALPSGAADGGSPARGARAVGGARASGDAADHKPVGLPFSSTLGAPHEHQRRRPVGVTNETSARLSMGGRGASSQLLREQIETRLITNAKRR</sequence>
<comment type="caution">
    <text evidence="3">The sequence shown here is derived from an EMBL/GenBank/DDBJ whole genome shotgun (WGS) entry which is preliminary data.</text>
</comment>
<feature type="compositionally biased region" description="Acidic residues" evidence="2">
    <location>
        <begin position="1382"/>
        <end position="1396"/>
    </location>
</feature>
<feature type="compositionally biased region" description="Basic and acidic residues" evidence="2">
    <location>
        <begin position="450"/>
        <end position="637"/>
    </location>
</feature>
<feature type="compositionally biased region" description="Gly residues" evidence="2">
    <location>
        <begin position="1663"/>
        <end position="1673"/>
    </location>
</feature>
<protein>
    <submittedName>
        <fullName evidence="3">Uncharacterized protein</fullName>
    </submittedName>
</protein>
<reference evidence="3" key="1">
    <citation type="submission" date="2021-05" db="EMBL/GenBank/DDBJ databases">
        <title>The genome of the haptophyte Pavlova lutheri (Diacronema luteri, Pavlovales) - a model for lipid biosynthesis in eukaryotic algae.</title>
        <authorList>
            <person name="Hulatt C.J."/>
            <person name="Posewitz M.C."/>
        </authorList>
    </citation>
    <scope>NUCLEOTIDE SEQUENCE</scope>
    <source>
        <strain evidence="3">NIVA-4/92</strain>
    </source>
</reference>
<feature type="compositionally biased region" description="Low complexity" evidence="2">
    <location>
        <begin position="1161"/>
        <end position="1175"/>
    </location>
</feature>
<dbReference type="PANTHER" id="PTHR36721">
    <property type="entry name" value="PROLINE-RICH FAMILY PROTEIN"/>
    <property type="match status" value="1"/>
</dbReference>
<evidence type="ECO:0000313" key="4">
    <source>
        <dbReference type="Proteomes" id="UP000751190"/>
    </source>
</evidence>
<gene>
    <name evidence="3" type="ORF">KFE25_002835</name>
</gene>
<feature type="compositionally biased region" description="Acidic residues" evidence="2">
    <location>
        <begin position="1471"/>
        <end position="1484"/>
    </location>
</feature>
<feature type="region of interest" description="Disordered" evidence="2">
    <location>
        <begin position="1121"/>
        <end position="1225"/>
    </location>
</feature>
<proteinExistence type="predicted"/>
<feature type="compositionally biased region" description="Polar residues" evidence="2">
    <location>
        <begin position="1494"/>
        <end position="1504"/>
    </location>
</feature>
<feature type="compositionally biased region" description="Pro residues" evidence="2">
    <location>
        <begin position="946"/>
        <end position="997"/>
    </location>
</feature>
<feature type="compositionally biased region" description="Basic and acidic residues" evidence="2">
    <location>
        <begin position="647"/>
        <end position="834"/>
    </location>
</feature>
<organism evidence="3 4">
    <name type="scientific">Diacronema lutheri</name>
    <name type="common">Unicellular marine alga</name>
    <name type="synonym">Monochrysis lutheri</name>
    <dbReference type="NCBI Taxonomy" id="2081491"/>
    <lineage>
        <taxon>Eukaryota</taxon>
        <taxon>Haptista</taxon>
        <taxon>Haptophyta</taxon>
        <taxon>Pavlovophyceae</taxon>
        <taxon>Pavlovales</taxon>
        <taxon>Pavlovaceae</taxon>
        <taxon>Diacronema</taxon>
    </lineage>
</organism>
<evidence type="ECO:0000313" key="3">
    <source>
        <dbReference type="EMBL" id="KAG8465528.1"/>
    </source>
</evidence>
<feature type="region of interest" description="Disordered" evidence="2">
    <location>
        <begin position="2389"/>
        <end position="2501"/>
    </location>
</feature>
<feature type="compositionally biased region" description="Low complexity" evidence="2">
    <location>
        <begin position="1313"/>
        <end position="1349"/>
    </location>
</feature>
<feature type="coiled-coil region" evidence="1">
    <location>
        <begin position="1998"/>
        <end position="2025"/>
    </location>
</feature>
<feature type="compositionally biased region" description="Basic residues" evidence="2">
    <location>
        <begin position="1271"/>
        <end position="1281"/>
    </location>
</feature>
<feature type="region of interest" description="Disordered" evidence="2">
    <location>
        <begin position="1760"/>
        <end position="1806"/>
    </location>
</feature>
<feature type="coiled-coil region" evidence="1">
    <location>
        <begin position="359"/>
        <end position="386"/>
    </location>
</feature>
<feature type="compositionally biased region" description="Low complexity" evidence="2">
    <location>
        <begin position="1133"/>
        <end position="1143"/>
    </location>
</feature>
<feature type="compositionally biased region" description="Low complexity" evidence="2">
    <location>
        <begin position="1183"/>
        <end position="1203"/>
    </location>
</feature>
<feature type="compositionally biased region" description="Low complexity" evidence="2">
    <location>
        <begin position="2396"/>
        <end position="2406"/>
    </location>
</feature>
<feature type="region of interest" description="Disordered" evidence="2">
    <location>
        <begin position="124"/>
        <end position="146"/>
    </location>
</feature>
<dbReference type="Proteomes" id="UP000751190">
    <property type="component" value="Unassembled WGS sequence"/>
</dbReference>
<feature type="compositionally biased region" description="Pro residues" evidence="2">
    <location>
        <begin position="921"/>
        <end position="938"/>
    </location>
</feature>
<dbReference type="PANTHER" id="PTHR36721:SF1">
    <property type="entry name" value="OS04G0446401 PROTEIN"/>
    <property type="match status" value="1"/>
</dbReference>
<feature type="compositionally biased region" description="Low complexity" evidence="2">
    <location>
        <begin position="1454"/>
        <end position="1470"/>
    </location>
</feature>
<evidence type="ECO:0000256" key="2">
    <source>
        <dbReference type="SAM" id="MobiDB-lite"/>
    </source>
</evidence>
<feature type="compositionally biased region" description="Basic and acidic residues" evidence="2">
    <location>
        <begin position="1211"/>
        <end position="1222"/>
    </location>
</feature>
<feature type="region of interest" description="Disordered" evidence="2">
    <location>
        <begin position="887"/>
        <end position="1001"/>
    </location>
</feature>
<keyword evidence="1" id="KW-0175">Coiled coil</keyword>
<feature type="compositionally biased region" description="Low complexity" evidence="2">
    <location>
        <begin position="1774"/>
        <end position="1792"/>
    </location>
</feature>